<keyword evidence="3" id="KW-1185">Reference proteome</keyword>
<reference evidence="3" key="1">
    <citation type="journal article" date="2019" name="Int. J. Syst. Evol. Microbiol.">
        <title>The Global Catalogue of Microorganisms (GCM) 10K type strain sequencing project: providing services to taxonomists for standard genome sequencing and annotation.</title>
        <authorList>
            <consortium name="The Broad Institute Genomics Platform"/>
            <consortium name="The Broad Institute Genome Sequencing Center for Infectious Disease"/>
            <person name="Wu L."/>
            <person name="Ma J."/>
        </authorList>
    </citation>
    <scope>NUCLEOTIDE SEQUENCE [LARGE SCALE GENOMIC DNA]</scope>
    <source>
        <strain evidence="3">JCM 17986</strain>
    </source>
</reference>
<feature type="region of interest" description="Disordered" evidence="1">
    <location>
        <begin position="321"/>
        <end position="358"/>
    </location>
</feature>
<accession>A0ABP9IGM6</accession>
<feature type="compositionally biased region" description="Polar residues" evidence="1">
    <location>
        <begin position="270"/>
        <end position="284"/>
    </location>
</feature>
<gene>
    <name evidence="2" type="ORF">GCM10023205_83530</name>
</gene>
<feature type="compositionally biased region" description="Basic and acidic residues" evidence="1">
    <location>
        <begin position="286"/>
        <end position="302"/>
    </location>
</feature>
<feature type="compositionally biased region" description="Polar residues" evidence="1">
    <location>
        <begin position="334"/>
        <end position="343"/>
    </location>
</feature>
<sequence length="405" mass="44555">MDADAEIFFDSFVNSRAADIELSFLSQVVELDEYAAKLPSIASMFAEGARETWVARMATLREYMHAEHEKSESALRRSNARLANHAVDHRNMPPVDASTISHPTADSRKAKSALAPELTADGALLAKLSVAYADIVSDTLHQREYSANAEGTGLVSIGSSELLYHPEVTHWVPNSLAAAVTLARESVGREPTLRKAAELLLAGRSVHAGEQLAKFETQHDPELSTPQSKTPAETDPSRNDIGRKFLNTISNRIVRIVSDRAPSALEREIQQTPGTRPLTRNTRAAAQKERQRTERERNEREFPASSLEPRRMPRWFARITKLPKPPPGRLGPINSPQTPSQRVTLPGRTAAGPDNSSRSVAAVGFMKPERSQLLPRSDGWAAGTPVNSKHVDLAVGREVVRELRK</sequence>
<evidence type="ECO:0000256" key="1">
    <source>
        <dbReference type="SAM" id="MobiDB-lite"/>
    </source>
</evidence>
<name>A0ABP9IGM6_9ACTN</name>
<dbReference type="RefSeq" id="WP_345681132.1">
    <property type="nucleotide sequence ID" value="NZ_BAABHS010000068.1"/>
</dbReference>
<dbReference type="EMBL" id="BAABHS010000068">
    <property type="protein sequence ID" value="GAA4997437.1"/>
    <property type="molecule type" value="Genomic_DNA"/>
</dbReference>
<feature type="region of interest" description="Disordered" evidence="1">
    <location>
        <begin position="215"/>
        <end position="242"/>
    </location>
</feature>
<dbReference type="Proteomes" id="UP001500466">
    <property type="component" value="Unassembled WGS sequence"/>
</dbReference>
<evidence type="ECO:0000313" key="2">
    <source>
        <dbReference type="EMBL" id="GAA4997437.1"/>
    </source>
</evidence>
<protein>
    <submittedName>
        <fullName evidence="2">Uncharacterized protein</fullName>
    </submittedName>
</protein>
<feature type="region of interest" description="Disordered" evidence="1">
    <location>
        <begin position="264"/>
        <end position="309"/>
    </location>
</feature>
<feature type="region of interest" description="Disordered" evidence="1">
    <location>
        <begin position="91"/>
        <end position="111"/>
    </location>
</feature>
<comment type="caution">
    <text evidence="2">The sequence shown here is derived from an EMBL/GenBank/DDBJ whole genome shotgun (WGS) entry which is preliminary data.</text>
</comment>
<evidence type="ECO:0000313" key="3">
    <source>
        <dbReference type="Proteomes" id="UP001500466"/>
    </source>
</evidence>
<proteinExistence type="predicted"/>
<organism evidence="2 3">
    <name type="scientific">Yinghuangia aomiensis</name>
    <dbReference type="NCBI Taxonomy" id="676205"/>
    <lineage>
        <taxon>Bacteria</taxon>
        <taxon>Bacillati</taxon>
        <taxon>Actinomycetota</taxon>
        <taxon>Actinomycetes</taxon>
        <taxon>Kitasatosporales</taxon>
        <taxon>Streptomycetaceae</taxon>
        <taxon>Yinghuangia</taxon>
    </lineage>
</organism>